<proteinExistence type="predicted"/>
<accession>A0A8C5R0I4</accession>
<dbReference type="InterPro" id="IPR028137">
    <property type="entry name" value="Syncollin"/>
</dbReference>
<evidence type="ECO:0000313" key="12">
    <source>
        <dbReference type="Proteomes" id="UP000694569"/>
    </source>
</evidence>
<dbReference type="OrthoDB" id="9947298at2759"/>
<dbReference type="Ensembl" id="ENSLLET00000047746.1">
    <property type="protein sequence ID" value="ENSLLEP00000045914.1"/>
    <property type="gene ID" value="ENSLLEG00000029131.1"/>
</dbReference>
<dbReference type="GO" id="GO:0042589">
    <property type="term" value="C:zymogen granule membrane"/>
    <property type="evidence" value="ECO:0007669"/>
    <property type="project" value="UniProtKB-SubCell"/>
</dbReference>
<evidence type="ECO:0000256" key="7">
    <source>
        <dbReference type="ARBA" id="ARBA00057037"/>
    </source>
</evidence>
<reference evidence="11" key="1">
    <citation type="submission" date="2025-08" db="UniProtKB">
        <authorList>
            <consortium name="Ensembl"/>
        </authorList>
    </citation>
    <scope>IDENTIFICATION</scope>
</reference>
<dbReference type="PANTHER" id="PTHR17503:SF0">
    <property type="entry name" value="SYNCOLLIN"/>
    <property type="match status" value="1"/>
</dbReference>
<evidence type="ECO:0000256" key="10">
    <source>
        <dbReference type="SAM" id="SignalP"/>
    </source>
</evidence>
<dbReference type="Gene3D" id="2.60.20.10">
    <property type="entry name" value="Crystallins"/>
    <property type="match status" value="1"/>
</dbReference>
<evidence type="ECO:0000313" key="11">
    <source>
        <dbReference type="Ensembl" id="ENSLLEP00000045914.1"/>
    </source>
</evidence>
<comment type="function">
    <text evidence="7">Functions in exocytosis in pancreatic acinar cells regulating the fusion of zymogen granules with each other. May have a pore-forming activity on membranes and regulate exocytosis in other exocrine tissues.</text>
</comment>
<evidence type="ECO:0000256" key="6">
    <source>
        <dbReference type="ARBA" id="ARBA00037795"/>
    </source>
</evidence>
<organism evidence="11 12">
    <name type="scientific">Leptobrachium leishanense</name>
    <name type="common">Leishan spiny toad</name>
    <dbReference type="NCBI Taxonomy" id="445787"/>
    <lineage>
        <taxon>Eukaryota</taxon>
        <taxon>Metazoa</taxon>
        <taxon>Chordata</taxon>
        <taxon>Craniata</taxon>
        <taxon>Vertebrata</taxon>
        <taxon>Euteleostomi</taxon>
        <taxon>Amphibia</taxon>
        <taxon>Batrachia</taxon>
        <taxon>Anura</taxon>
        <taxon>Pelobatoidea</taxon>
        <taxon>Megophryidae</taxon>
        <taxon>Leptobrachium</taxon>
    </lineage>
</organism>
<keyword evidence="4" id="KW-1015">Disulfide bond</keyword>
<evidence type="ECO:0000256" key="8">
    <source>
        <dbReference type="ARBA" id="ARBA00060468"/>
    </source>
</evidence>
<feature type="chain" id="PRO_5033982190" description="Syncollin" evidence="10">
    <location>
        <begin position="18"/>
        <end position="130"/>
    </location>
</feature>
<dbReference type="FunFam" id="2.60.20.10:FF:000014">
    <property type="entry name" value="Syncollin"/>
    <property type="match status" value="1"/>
</dbReference>
<keyword evidence="3" id="KW-0472">Membrane</keyword>
<keyword evidence="2 10" id="KW-0732">Signal</keyword>
<evidence type="ECO:0000256" key="2">
    <source>
        <dbReference type="ARBA" id="ARBA00022729"/>
    </source>
</evidence>
<keyword evidence="5" id="KW-0968">Cytoplasmic vesicle</keyword>
<gene>
    <name evidence="11" type="primary">SYCN</name>
</gene>
<name>A0A8C5R0I4_9ANUR</name>
<evidence type="ECO:0000256" key="4">
    <source>
        <dbReference type="ARBA" id="ARBA00023157"/>
    </source>
</evidence>
<keyword evidence="12" id="KW-1185">Reference proteome</keyword>
<dbReference type="GeneTree" id="ENSGT00390000014835"/>
<dbReference type="AlphaFoldDB" id="A0A8C5R0I4"/>
<comment type="subcellular location">
    <subcellularLocation>
        <location evidence="6">Zymogen granule lumen</location>
    </subcellularLocation>
    <subcellularLocation>
        <location evidence="8">Zymogen granule membrane</location>
        <topology evidence="8">Peripheral membrane protein</topology>
        <orientation evidence="8">Lumenal side</orientation>
    </subcellularLocation>
</comment>
<dbReference type="PANTHER" id="PTHR17503">
    <property type="entry name" value="SYNCOLLIN"/>
    <property type="match status" value="1"/>
</dbReference>
<feature type="signal peptide" evidence="10">
    <location>
        <begin position="1"/>
        <end position="17"/>
    </location>
</feature>
<dbReference type="Proteomes" id="UP000694569">
    <property type="component" value="Unplaced"/>
</dbReference>
<reference evidence="11" key="2">
    <citation type="submission" date="2025-09" db="UniProtKB">
        <authorList>
            <consortium name="Ensembl"/>
        </authorList>
    </citation>
    <scope>IDENTIFICATION</scope>
</reference>
<protein>
    <recommendedName>
        <fullName evidence="9">Syncollin</fullName>
    </recommendedName>
</protein>
<evidence type="ECO:0000256" key="5">
    <source>
        <dbReference type="ARBA" id="ARBA00023329"/>
    </source>
</evidence>
<keyword evidence="1" id="KW-0268">Exocytosis</keyword>
<dbReference type="GO" id="GO:0006887">
    <property type="term" value="P:exocytosis"/>
    <property type="evidence" value="ECO:0007669"/>
    <property type="project" value="UniProtKB-KW"/>
</dbReference>
<evidence type="ECO:0000256" key="1">
    <source>
        <dbReference type="ARBA" id="ARBA00022483"/>
    </source>
</evidence>
<evidence type="ECO:0000256" key="9">
    <source>
        <dbReference type="ARBA" id="ARBA00074712"/>
    </source>
</evidence>
<dbReference type="Pfam" id="PF15138">
    <property type="entry name" value="Syncollin"/>
    <property type="match status" value="1"/>
</dbReference>
<evidence type="ECO:0000256" key="3">
    <source>
        <dbReference type="ARBA" id="ARBA00023136"/>
    </source>
</evidence>
<sequence>QSLSICLLPLLLSPALGACPQPADLKDADGNKLCARLYEDSSPYYDDCCGGKYLDVQGGEDVPYIKLGWNDRISSLVVAPRCELTVWSMKPKDGTTRKFTSGAYPRLQEIKKGLFGTWDDSISSYYCKCT</sequence>